<dbReference type="EMBL" id="WFKJ01000003">
    <property type="protein sequence ID" value="KAB7892674.1"/>
    <property type="molecule type" value="Genomic_DNA"/>
</dbReference>
<dbReference type="Gene3D" id="3.40.50.2000">
    <property type="entry name" value="Glycogen Phosphorylase B"/>
    <property type="match status" value="2"/>
</dbReference>
<dbReference type="Proteomes" id="UP000461010">
    <property type="component" value="Unassembled WGS sequence"/>
</dbReference>
<dbReference type="Pfam" id="PF00534">
    <property type="entry name" value="Glycos_transf_1"/>
    <property type="match status" value="1"/>
</dbReference>
<name>A0ABQ6VPP0_9BACT</name>
<accession>A0ABQ6VPP0</accession>
<evidence type="ECO:0000256" key="1">
    <source>
        <dbReference type="ARBA" id="ARBA00022679"/>
    </source>
</evidence>
<reference evidence="3 4" key="1">
    <citation type="submission" date="2019-10" db="EMBL/GenBank/DDBJ databases">
        <title>Poseidonibacter ostreae sp. nov., isolated from the gut of the Ostrea denselamellosa.</title>
        <authorList>
            <person name="Choi A."/>
        </authorList>
    </citation>
    <scope>NUCLEOTIDE SEQUENCE [LARGE SCALE GENOMIC DNA]</scope>
    <source>
        <strain evidence="3 4">SJOD-M-5</strain>
    </source>
</reference>
<comment type="caution">
    <text evidence="3">The sequence shown here is derived from an EMBL/GenBank/DDBJ whole genome shotgun (WGS) entry which is preliminary data.</text>
</comment>
<evidence type="ECO:0000313" key="4">
    <source>
        <dbReference type="Proteomes" id="UP000461010"/>
    </source>
</evidence>
<protein>
    <submittedName>
        <fullName evidence="3">Glycosyltransferase</fullName>
    </submittedName>
</protein>
<dbReference type="RefSeq" id="WP_152187946.1">
    <property type="nucleotide sequence ID" value="NZ_WFKJ01000003.1"/>
</dbReference>
<proteinExistence type="predicted"/>
<dbReference type="PANTHER" id="PTHR46401:SF2">
    <property type="entry name" value="GLYCOSYLTRANSFERASE WBBK-RELATED"/>
    <property type="match status" value="1"/>
</dbReference>
<keyword evidence="1" id="KW-0808">Transferase</keyword>
<evidence type="ECO:0000259" key="2">
    <source>
        <dbReference type="Pfam" id="PF00534"/>
    </source>
</evidence>
<dbReference type="InterPro" id="IPR001296">
    <property type="entry name" value="Glyco_trans_1"/>
</dbReference>
<dbReference type="PANTHER" id="PTHR46401">
    <property type="entry name" value="GLYCOSYLTRANSFERASE WBBK-RELATED"/>
    <property type="match status" value="1"/>
</dbReference>
<gene>
    <name evidence="3" type="ORF">GBG18_02110</name>
</gene>
<dbReference type="SUPFAM" id="SSF53756">
    <property type="entry name" value="UDP-Glycosyltransferase/glycogen phosphorylase"/>
    <property type="match status" value="1"/>
</dbReference>
<organism evidence="3 4">
    <name type="scientific">Poseidonibacter ostreae</name>
    <dbReference type="NCBI Taxonomy" id="2654171"/>
    <lineage>
        <taxon>Bacteria</taxon>
        <taxon>Pseudomonadati</taxon>
        <taxon>Campylobacterota</taxon>
        <taxon>Epsilonproteobacteria</taxon>
        <taxon>Campylobacterales</taxon>
        <taxon>Arcobacteraceae</taxon>
        <taxon>Poseidonibacter</taxon>
    </lineage>
</organism>
<dbReference type="CDD" id="cd03801">
    <property type="entry name" value="GT4_PimA-like"/>
    <property type="match status" value="1"/>
</dbReference>
<keyword evidence="4" id="KW-1185">Reference proteome</keyword>
<sequence length="355" mass="41036">MMLSVGPLLPPIHGQSLAFTRFVDSIENEKKIVINTNFEDKTKQGKLIGTFKTILLIAFKATFLKYDVVYFTCSRSFLGSIKDILLINIAILRRVKIVNHLHGSDFYEFLHNSPKWYQKILFSSYNKVNTSIVLLESMKSQFKDFKNMKIIVIPNFYDKELDIKLVKKEKNRINLIYLSNIMSSKGIFELLDAFEELINTYDNIYLTIAGGYIADEFMTISEVKEKFTSKIKGNNLVRYVGKTFGEEKIKLLQRSDIFVLPTYYKSEAFPISILEAMATGNVIVTTNYKYLPDVIKEKNGVLVEPKSVESLSTGIKSVLKNVTKLREIQDYNIIESKRKYSFEKYLENLNKIVFK</sequence>
<feature type="domain" description="Glycosyl transferase family 1" evidence="2">
    <location>
        <begin position="162"/>
        <end position="331"/>
    </location>
</feature>
<evidence type="ECO:0000313" key="3">
    <source>
        <dbReference type="EMBL" id="KAB7892674.1"/>
    </source>
</evidence>